<protein>
    <submittedName>
        <fullName evidence="2">Uncharacterized protein</fullName>
    </submittedName>
</protein>
<organism evidence="2 3">
    <name type="scientific">Amygdalobacter nucleatus</name>
    <dbReference type="NCBI Taxonomy" id="3029274"/>
    <lineage>
        <taxon>Bacteria</taxon>
        <taxon>Bacillati</taxon>
        <taxon>Bacillota</taxon>
        <taxon>Clostridia</taxon>
        <taxon>Eubacteriales</taxon>
        <taxon>Oscillospiraceae</taxon>
        <taxon>Amygdalobacter</taxon>
    </lineage>
</organism>
<accession>A0A133YDV5</accession>
<name>A0A133YDV5_9FIRM</name>
<evidence type="ECO:0000256" key="1">
    <source>
        <dbReference type="SAM" id="Phobius"/>
    </source>
</evidence>
<evidence type="ECO:0000313" key="3">
    <source>
        <dbReference type="Proteomes" id="UP000070080"/>
    </source>
</evidence>
<feature type="transmembrane region" description="Helical" evidence="1">
    <location>
        <begin position="73"/>
        <end position="90"/>
    </location>
</feature>
<keyword evidence="1" id="KW-0472">Membrane</keyword>
<comment type="caution">
    <text evidence="2">The sequence shown here is derived from an EMBL/GenBank/DDBJ whole genome shotgun (WGS) entry which is preliminary data.</text>
</comment>
<sequence length="97" mass="11741">MHKMWFICCLFGLQVFNLVACFYTRHKLGWQYNFYSELAALRKSKYVYVWFFLLSVNIGLVLLVVLGLIHFGWLLSFIIIMQTIDVLLFVRKRIWRQ</sequence>
<evidence type="ECO:0000313" key="2">
    <source>
        <dbReference type="EMBL" id="KXB41380.1"/>
    </source>
</evidence>
<keyword evidence="1" id="KW-0812">Transmembrane</keyword>
<dbReference type="Proteomes" id="UP000070080">
    <property type="component" value="Unassembled WGS sequence"/>
</dbReference>
<dbReference type="AlphaFoldDB" id="A0A133YDV5"/>
<gene>
    <name evidence="2" type="ORF">HMPREF1872_00697</name>
</gene>
<feature type="transmembrane region" description="Helical" evidence="1">
    <location>
        <begin position="45"/>
        <end position="66"/>
    </location>
</feature>
<keyword evidence="1" id="KW-1133">Transmembrane helix</keyword>
<dbReference type="RefSeq" id="WP_066713910.1">
    <property type="nucleotide sequence ID" value="NZ_JARFNM010000001.1"/>
</dbReference>
<proteinExistence type="predicted"/>
<dbReference type="EMBL" id="LSCV01000016">
    <property type="protein sequence ID" value="KXB41380.1"/>
    <property type="molecule type" value="Genomic_DNA"/>
</dbReference>
<keyword evidence="3" id="KW-1185">Reference proteome</keyword>
<reference evidence="3" key="1">
    <citation type="submission" date="2016-01" db="EMBL/GenBank/DDBJ databases">
        <authorList>
            <person name="Mitreva M."/>
            <person name="Pepin K.H."/>
            <person name="Mihindukulasuriya K.A."/>
            <person name="Fulton R."/>
            <person name="Fronick C."/>
            <person name="O'Laughlin M."/>
            <person name="Miner T."/>
            <person name="Herter B."/>
            <person name="Rosa B.A."/>
            <person name="Cordes M."/>
            <person name="Tomlinson C."/>
            <person name="Wollam A."/>
            <person name="Palsikar V.B."/>
            <person name="Mardis E.R."/>
            <person name="Wilson R.K."/>
        </authorList>
    </citation>
    <scope>NUCLEOTIDE SEQUENCE [LARGE SCALE GENOMIC DNA]</scope>
    <source>
        <strain evidence="3">KA00274</strain>
    </source>
</reference>